<organism evidence="2 3">
    <name type="scientific">Caldimonas mangrovi</name>
    <dbReference type="NCBI Taxonomy" id="2944811"/>
    <lineage>
        <taxon>Bacteria</taxon>
        <taxon>Pseudomonadati</taxon>
        <taxon>Pseudomonadota</taxon>
        <taxon>Betaproteobacteria</taxon>
        <taxon>Burkholderiales</taxon>
        <taxon>Sphaerotilaceae</taxon>
        <taxon>Caldimonas</taxon>
    </lineage>
</organism>
<evidence type="ECO:0000313" key="2">
    <source>
        <dbReference type="EMBL" id="MCM5678931.1"/>
    </source>
</evidence>
<evidence type="ECO:0000313" key="3">
    <source>
        <dbReference type="Proteomes" id="UP001165541"/>
    </source>
</evidence>
<dbReference type="InterPro" id="IPR029039">
    <property type="entry name" value="Flavoprotein-like_sf"/>
</dbReference>
<dbReference type="Gene3D" id="3.40.50.360">
    <property type="match status" value="1"/>
</dbReference>
<keyword evidence="3" id="KW-1185">Reference proteome</keyword>
<dbReference type="Proteomes" id="UP001165541">
    <property type="component" value="Unassembled WGS sequence"/>
</dbReference>
<feature type="domain" description="NADPH-dependent FMN reductase-like" evidence="1">
    <location>
        <begin position="11"/>
        <end position="139"/>
    </location>
</feature>
<dbReference type="PANTHER" id="PTHR30543">
    <property type="entry name" value="CHROMATE REDUCTASE"/>
    <property type="match status" value="1"/>
</dbReference>
<dbReference type="InterPro" id="IPR005025">
    <property type="entry name" value="FMN_Rdtase-like_dom"/>
</dbReference>
<proteinExistence type="predicted"/>
<dbReference type="Pfam" id="PF03358">
    <property type="entry name" value="FMN_red"/>
    <property type="match status" value="1"/>
</dbReference>
<name>A0ABT0YLC0_9BURK</name>
<dbReference type="RefSeq" id="WP_251777118.1">
    <property type="nucleotide sequence ID" value="NZ_JAMKFE010000003.1"/>
</dbReference>
<accession>A0ABT0YLC0</accession>
<gene>
    <name evidence="2" type="ORF">M8A51_05230</name>
</gene>
<dbReference type="PANTHER" id="PTHR30543:SF21">
    <property type="entry name" value="NAD(P)H-DEPENDENT FMN REDUCTASE LOT6"/>
    <property type="match status" value="1"/>
</dbReference>
<dbReference type="EMBL" id="JAMKFE010000003">
    <property type="protein sequence ID" value="MCM5678931.1"/>
    <property type="molecule type" value="Genomic_DNA"/>
</dbReference>
<sequence length="184" mass="20426">MDTTTPTQKLKLAVILGSTRKGRLCERVARWAAARVETDARFDLDVIDPATDAAAEIGRRLREADAFLVVTPEYNHGYPAPLKALIDGWYDEWQAKPVAFVSYGGISGGLRAVEQLRQVFAELHAMTVRDSVSFDNAWDRFDAAGALLQPERAERAMQVMLSRLHWWARALHDARAGAAYAEAA</sequence>
<protein>
    <submittedName>
        <fullName evidence="2">NAD(P)H-dependent oxidoreductase</fullName>
    </submittedName>
</protein>
<dbReference type="SUPFAM" id="SSF52218">
    <property type="entry name" value="Flavoproteins"/>
    <property type="match status" value="1"/>
</dbReference>
<dbReference type="InterPro" id="IPR050712">
    <property type="entry name" value="NAD(P)H-dep_reductase"/>
</dbReference>
<reference evidence="2" key="1">
    <citation type="submission" date="2022-05" db="EMBL/GenBank/DDBJ databases">
        <title>Schlegelella sp. nov., isolated from mangrove soil.</title>
        <authorList>
            <person name="Liu Y."/>
            <person name="Ge X."/>
            <person name="Liu W."/>
        </authorList>
    </citation>
    <scope>NUCLEOTIDE SEQUENCE</scope>
    <source>
        <strain evidence="2">S2-27</strain>
    </source>
</reference>
<evidence type="ECO:0000259" key="1">
    <source>
        <dbReference type="Pfam" id="PF03358"/>
    </source>
</evidence>
<comment type="caution">
    <text evidence="2">The sequence shown here is derived from an EMBL/GenBank/DDBJ whole genome shotgun (WGS) entry which is preliminary data.</text>
</comment>